<accession>A0ABP9UTJ4</accession>
<organism evidence="1 2">
    <name type="scientific">Haloferula sargassicola</name>
    <dbReference type="NCBI Taxonomy" id="490096"/>
    <lineage>
        <taxon>Bacteria</taxon>
        <taxon>Pseudomonadati</taxon>
        <taxon>Verrucomicrobiota</taxon>
        <taxon>Verrucomicrobiia</taxon>
        <taxon>Verrucomicrobiales</taxon>
        <taxon>Verrucomicrobiaceae</taxon>
        <taxon>Haloferula</taxon>
    </lineage>
</organism>
<evidence type="ECO:0000313" key="1">
    <source>
        <dbReference type="EMBL" id="GAA5484555.1"/>
    </source>
</evidence>
<dbReference type="EMBL" id="BAABRI010000028">
    <property type="protein sequence ID" value="GAA5484555.1"/>
    <property type="molecule type" value="Genomic_DNA"/>
</dbReference>
<name>A0ABP9UTJ4_9BACT</name>
<sequence length="63" mass="7026">MKNLYDDLSFEDRETAEKLKMAYMQDEGLPEELAEARALAEVNRLAGRTDGSFEAGSGTRDPD</sequence>
<gene>
    <name evidence="1" type="ORF">Hsar01_03799</name>
</gene>
<keyword evidence="2" id="KW-1185">Reference proteome</keyword>
<evidence type="ECO:0000313" key="2">
    <source>
        <dbReference type="Proteomes" id="UP001476282"/>
    </source>
</evidence>
<dbReference type="Proteomes" id="UP001476282">
    <property type="component" value="Unassembled WGS sequence"/>
</dbReference>
<protein>
    <submittedName>
        <fullName evidence="1">Uncharacterized protein</fullName>
    </submittedName>
</protein>
<reference evidence="1 2" key="1">
    <citation type="submission" date="2024-02" db="EMBL/GenBank/DDBJ databases">
        <title>Haloferula sargassicola NBRC 104335.</title>
        <authorList>
            <person name="Ichikawa N."/>
            <person name="Katano-Makiyama Y."/>
            <person name="Hidaka K."/>
        </authorList>
    </citation>
    <scope>NUCLEOTIDE SEQUENCE [LARGE SCALE GENOMIC DNA]</scope>
    <source>
        <strain evidence="1 2">NBRC 104335</strain>
    </source>
</reference>
<dbReference type="RefSeq" id="WP_353568659.1">
    <property type="nucleotide sequence ID" value="NZ_BAABRI010000028.1"/>
</dbReference>
<proteinExistence type="predicted"/>
<comment type="caution">
    <text evidence="1">The sequence shown here is derived from an EMBL/GenBank/DDBJ whole genome shotgun (WGS) entry which is preliminary data.</text>
</comment>